<dbReference type="SUPFAM" id="SSF51126">
    <property type="entry name" value="Pectin lyase-like"/>
    <property type="match status" value="1"/>
</dbReference>
<dbReference type="InterPro" id="IPR006626">
    <property type="entry name" value="PbH1"/>
</dbReference>
<accession>A0A2U2HC14</accession>
<keyword evidence="1" id="KW-0732">Signal</keyword>
<proteinExistence type="predicted"/>
<dbReference type="PANTHER" id="PTHR36453:SF1">
    <property type="entry name" value="RIGHT HANDED BETA HELIX DOMAIN-CONTAINING PROTEIN"/>
    <property type="match status" value="1"/>
</dbReference>
<dbReference type="InterPro" id="IPR012334">
    <property type="entry name" value="Pectin_lyas_fold"/>
</dbReference>
<protein>
    <recommendedName>
        <fullName evidence="2">Right handed beta helix domain-containing protein</fullName>
    </recommendedName>
</protein>
<organism evidence="3 4">
    <name type="scientific">Massilia glaciei</name>
    <dbReference type="NCBI Taxonomy" id="1524097"/>
    <lineage>
        <taxon>Bacteria</taxon>
        <taxon>Pseudomonadati</taxon>
        <taxon>Pseudomonadota</taxon>
        <taxon>Betaproteobacteria</taxon>
        <taxon>Burkholderiales</taxon>
        <taxon>Oxalobacteraceae</taxon>
        <taxon>Telluria group</taxon>
        <taxon>Massilia</taxon>
    </lineage>
</organism>
<evidence type="ECO:0000256" key="1">
    <source>
        <dbReference type="SAM" id="SignalP"/>
    </source>
</evidence>
<feature type="chain" id="PRO_5015433220" description="Right handed beta helix domain-containing protein" evidence="1">
    <location>
        <begin position="31"/>
        <end position="908"/>
    </location>
</feature>
<evidence type="ECO:0000313" key="4">
    <source>
        <dbReference type="Proteomes" id="UP000241421"/>
    </source>
</evidence>
<dbReference type="InterPro" id="IPR011050">
    <property type="entry name" value="Pectin_lyase_fold/virulence"/>
</dbReference>
<evidence type="ECO:0000313" key="3">
    <source>
        <dbReference type="EMBL" id="PWF40441.1"/>
    </source>
</evidence>
<dbReference type="RefSeq" id="WP_106760254.1">
    <property type="nucleotide sequence ID" value="NZ_PXWF02000324.1"/>
</dbReference>
<dbReference type="SMART" id="SM00710">
    <property type="entry name" value="PbH1"/>
    <property type="match status" value="7"/>
</dbReference>
<dbReference type="Gene3D" id="2.160.20.10">
    <property type="entry name" value="Single-stranded right-handed beta-helix, Pectin lyase-like"/>
    <property type="match status" value="2"/>
</dbReference>
<reference evidence="3 4" key="1">
    <citation type="submission" date="2018-04" db="EMBL/GenBank/DDBJ databases">
        <title>Massilia violaceinigra sp. nov., a novel purple-pigmented bacterium isolated from Tianshan glacier, Xinjiang, China.</title>
        <authorList>
            <person name="Wang H."/>
        </authorList>
    </citation>
    <scope>NUCLEOTIDE SEQUENCE [LARGE SCALE GENOMIC DNA]</scope>
    <source>
        <strain evidence="3 4">B448-2</strain>
    </source>
</reference>
<feature type="domain" description="Right handed beta helix" evidence="2">
    <location>
        <begin position="366"/>
        <end position="573"/>
    </location>
</feature>
<dbReference type="Pfam" id="PF13229">
    <property type="entry name" value="Beta_helix"/>
    <property type="match status" value="1"/>
</dbReference>
<keyword evidence="4" id="KW-1185">Reference proteome</keyword>
<name>A0A2U2HC14_9BURK</name>
<dbReference type="Proteomes" id="UP000241421">
    <property type="component" value="Unassembled WGS sequence"/>
</dbReference>
<feature type="signal peptide" evidence="1">
    <location>
        <begin position="1"/>
        <end position="30"/>
    </location>
</feature>
<dbReference type="OrthoDB" id="227157at2"/>
<sequence length="908" mass="94639">MTPIRPCGFFKLAAAATLAIALASSGAARADAFIHVSLGGNDSHTGASATPPATGTGGPVKTLAEAQRLARLHLGAMRLGTRAREPVRVVVQPGWYVLTAPLAFTPDDSGTAEAPVIYEAATPGTAVISGGVGLGALASTGPHVRFQAPNSNIDHIKAAGQLYVNGRRATLARQPNEGQYYFVSKPVPLSSEPALASGHHAFVPFDNAQSFLNGLGAADKARAVVGVMSSWTASRQRFAASAAPPGALQLTPRSPQAFLSHGLSQRFFVENVPSALDADGEWIWDGAEIRYLPRAQDGAGALNAVVPMLDRLVSIKGNALGFVEHLQFKGLTFRYQRSVAPPGGYVDGQGAFWIPAAIEADLARALLFESIEISRTGGAGIWLRSGVRNSTITGSLFHDLGAGAIKIGENHSADPAGQTGANRVVGNRINEIGRLYPGAVGVIIAQSFDNEVSYNQISNTSYTGISLGWSWGYGSATSGRNQVVGNLLFNIGQSVLSDLGAIYAVGVSPGTVIAENLVREVRGYSGYGAGAWGIYLDEGASQIEVRNNVVVDTDGGGFHLNFGRANYVRDNVFARGVQSELALTRSDPLQTKLDYRNNLVIPNTPRPMTKFAISPDVIFTANLVSGAEARSALDISQCGAGCGPSGATLSTSASPAGVALANADATTVAMVHRVASRAGRLPATSGVLPAPGYHAFDGLAVTTEAAVAVAAEAPPVALAIDLDTMAAGATRPAGLAYHPATDLEAVRVVGEAAAPGGKCLLFDDSARFAFRYEPYVSMAMSYMSGPVLDRFALRFDSSAVMVHEWRDDASPYLAGPAFKIAAGGLHINNVNVASLMPGAWYSFRTEVASIGSSTSWKLTVTDAAGTARVFVNLPFKSAGFKKLKWMGFISDTANVSQFCMADISVGPG</sequence>
<dbReference type="PANTHER" id="PTHR36453">
    <property type="entry name" value="SECRETED PROTEIN-RELATED"/>
    <property type="match status" value="1"/>
</dbReference>
<dbReference type="InterPro" id="IPR039448">
    <property type="entry name" value="Beta_helix"/>
</dbReference>
<comment type="caution">
    <text evidence="3">The sequence shown here is derived from an EMBL/GenBank/DDBJ whole genome shotgun (WGS) entry which is preliminary data.</text>
</comment>
<dbReference type="EMBL" id="PXWF02000324">
    <property type="protein sequence ID" value="PWF40441.1"/>
    <property type="molecule type" value="Genomic_DNA"/>
</dbReference>
<evidence type="ECO:0000259" key="2">
    <source>
        <dbReference type="Pfam" id="PF13229"/>
    </source>
</evidence>
<dbReference type="AlphaFoldDB" id="A0A2U2HC14"/>
<gene>
    <name evidence="3" type="ORF">C7C56_026055</name>
</gene>